<evidence type="ECO:0000313" key="2">
    <source>
        <dbReference type="Proteomes" id="UP001595476"/>
    </source>
</evidence>
<dbReference type="RefSeq" id="WP_386723274.1">
    <property type="nucleotide sequence ID" value="NZ_JBHRSZ010000009.1"/>
</dbReference>
<keyword evidence="2" id="KW-1185">Reference proteome</keyword>
<proteinExistence type="predicted"/>
<organism evidence="1 2">
    <name type="scientific">Litoribrevibacter euphylliae</name>
    <dbReference type="NCBI Taxonomy" id="1834034"/>
    <lineage>
        <taxon>Bacteria</taxon>
        <taxon>Pseudomonadati</taxon>
        <taxon>Pseudomonadota</taxon>
        <taxon>Gammaproteobacteria</taxon>
        <taxon>Oceanospirillales</taxon>
        <taxon>Oceanospirillaceae</taxon>
        <taxon>Litoribrevibacter</taxon>
    </lineage>
</organism>
<sequence>MKIQKFGAGVFTIENFLSKKECDAYIHDSESRGYEVATINAISGPEINKEIRNNDRVIFDDTELANALFQRAKGFLPASLHGW</sequence>
<comment type="caution">
    <text evidence="1">The sequence shown here is derived from an EMBL/GenBank/DDBJ whole genome shotgun (WGS) entry which is preliminary data.</text>
</comment>
<dbReference type="Gene3D" id="2.60.120.620">
    <property type="entry name" value="q2cbj1_9rhob like domain"/>
    <property type="match status" value="1"/>
</dbReference>
<gene>
    <name evidence="1" type="ORF">ACFOEK_20100</name>
</gene>
<reference evidence="2" key="1">
    <citation type="journal article" date="2019" name="Int. J. Syst. Evol. Microbiol.">
        <title>The Global Catalogue of Microorganisms (GCM) 10K type strain sequencing project: providing services to taxonomists for standard genome sequencing and annotation.</title>
        <authorList>
            <consortium name="The Broad Institute Genomics Platform"/>
            <consortium name="The Broad Institute Genome Sequencing Center for Infectious Disease"/>
            <person name="Wu L."/>
            <person name="Ma J."/>
        </authorList>
    </citation>
    <scope>NUCLEOTIDE SEQUENCE [LARGE SCALE GENOMIC DNA]</scope>
    <source>
        <strain evidence="2">KCTC 52438</strain>
    </source>
</reference>
<dbReference type="EMBL" id="JBHRSZ010000009">
    <property type="protein sequence ID" value="MFC3153353.1"/>
    <property type="molecule type" value="Genomic_DNA"/>
</dbReference>
<name>A0ABV7HL65_9GAMM</name>
<evidence type="ECO:0000313" key="1">
    <source>
        <dbReference type="EMBL" id="MFC3153353.1"/>
    </source>
</evidence>
<protein>
    <submittedName>
        <fullName evidence="1">Uncharacterized protein</fullName>
    </submittedName>
</protein>
<accession>A0ABV7HL65</accession>
<dbReference type="Proteomes" id="UP001595476">
    <property type="component" value="Unassembled WGS sequence"/>
</dbReference>